<dbReference type="Proteomes" id="UP001627154">
    <property type="component" value="Unassembled WGS sequence"/>
</dbReference>
<protein>
    <submittedName>
        <fullName evidence="4">Uncharacterized protein</fullName>
    </submittedName>
</protein>
<feature type="region of interest" description="Disordered" evidence="2">
    <location>
        <begin position="255"/>
        <end position="287"/>
    </location>
</feature>
<feature type="chain" id="PRO_5044839745" evidence="3">
    <location>
        <begin position="20"/>
        <end position="1437"/>
    </location>
</feature>
<sequence>MGKVAWLLMGALLVQSALGAPAACNECVGDVESVNSGFMGGYRSHSAKSSYKASYRYSSSGVGAGSSSRRLMDGRRFMVGAGGLGSTGGRLENFDDSSVVGSSGGSGIGLGTGRFGLNLDRAGTWRDEKHYITDDGRGAANFKAGQTVFDNGYSKFASSSWRYGSHDQNARLSNAEVVSAAEFEQELQNMRSRINSFMGNFNVDSGALTSGRLESFKTSANLISSEMNRVCDNLDHGSARYRQMHDMLEQFNRDVEQRQQQMEQQLYHESSVSSMSSRSSYQGSLRPTVPASQLAPVQQYPVRPQIDQDRIAQQRIEDQITSVQDQISTFYSTFGSPDVSPQYQQELNGKVDYFMQKLNDLSFEAQQHESVKVRIENVKGQLEHFVSQIRKRIGELEQRNREMEARRKEREEQLRLEKIQYEKKVRELEEQRQQLEREEETRRELRRQEEAQLKIKAEEERIRLQKEEAERLRIQQEETERLRLRQQEEAERLRLEREEAEKARLRQIEEENARLRQLEEENLKIQRERLTAPQAQVKPDFGGHHGSVEISSSYQHQYKGSYNSQSSQGRSGSYVQQQPSQPLIQPHVDLTAAVGRLQQDLNRLQSEVNSFNAYSMRLTSSNSQNVVREAEREAETIRERLSNLCETSGRYQSDNVHESAEKLRQHFEDLFISFQNQAANLMQQSGSAQFGAAGEYSSGSNYQKLGRISASRPASGKFEYEHSKSTEVEIGNGSSAPQRFASGASFSGQGAFGAKRDDEFTTGLIDLGQGSSSGQQQRQQVECVEAYANQPCLNESSRRYRRDAGVYDSYKEDNRQRDRQAPLENYSTRDRIPDYNSQYPILEDYNPNKYKKKSDNDRVLLQFYRRYVFGLGSQRSRRNDGQSPSALEIVEESPAALERLPKSYEYPSNRELMIEKPLKVQPINEDYRGFQEEAMLIDDSKRPMPLTHQEMIWTDREPSKMYGNSRLNVDVNEPRVLPVAGLIQLEEKPESSRFHDFRIETNEKPNEKSILSEANVSQKDLVLDQNHENPSFQQRGFYDETKADTYHSGGEFNLENSGFNDENDRRASFSQTTERIEKPFSYNKDIDNVNSQTDRSRGISKPEQYGKVYDDPSHASMNSYKIKHPGSHYIDTANMQEQRSQDYNLKASKDQLQSSTQVDNPSTTEFPFNSIIILPSTEEPEPKLPSQTRPWHINHSNENKEDKGPQRGDISGNSEPTEKILEIPKHSPEPLKNPTTSDPITTSTTTTTTTTTTARPEVEQIETTTARPRCQSLPCRSKCHSSGCRANSQDQFGGTFHINHHHNFSYTHNLNYHGQMNEREQINQRVQYPLHENNDRYIQRYQEHHRGRFEFQHHRPPLEYFEPSFYKPQSNLDRIINFNQQVRKPTFDDKSFQEQYNQHHQFSFNHRTEHYVKSDSTRNIEKPQYIDTSSSHHSTWD</sequence>
<organism evidence="4 5">
    <name type="scientific">Trichogramma kaykai</name>
    <dbReference type="NCBI Taxonomy" id="54128"/>
    <lineage>
        <taxon>Eukaryota</taxon>
        <taxon>Metazoa</taxon>
        <taxon>Ecdysozoa</taxon>
        <taxon>Arthropoda</taxon>
        <taxon>Hexapoda</taxon>
        <taxon>Insecta</taxon>
        <taxon>Pterygota</taxon>
        <taxon>Neoptera</taxon>
        <taxon>Endopterygota</taxon>
        <taxon>Hymenoptera</taxon>
        <taxon>Apocrita</taxon>
        <taxon>Proctotrupomorpha</taxon>
        <taxon>Chalcidoidea</taxon>
        <taxon>Trichogrammatidae</taxon>
        <taxon>Trichogramma</taxon>
    </lineage>
</organism>
<feature type="signal peptide" evidence="3">
    <location>
        <begin position="1"/>
        <end position="19"/>
    </location>
</feature>
<accession>A0ABD2WUH6</accession>
<feature type="region of interest" description="Disordered" evidence="2">
    <location>
        <begin position="1176"/>
        <end position="1256"/>
    </location>
</feature>
<proteinExistence type="predicted"/>
<feature type="region of interest" description="Disordered" evidence="2">
    <location>
        <begin position="556"/>
        <end position="580"/>
    </location>
</feature>
<keyword evidence="1" id="KW-0175">Coiled coil</keyword>
<reference evidence="4 5" key="1">
    <citation type="journal article" date="2024" name="bioRxiv">
        <title>A reference genome for Trichogramma kaykai: A tiny desert-dwelling parasitoid wasp with competing sex-ratio distorters.</title>
        <authorList>
            <person name="Culotta J."/>
            <person name="Lindsey A.R."/>
        </authorList>
    </citation>
    <scope>NUCLEOTIDE SEQUENCE [LARGE SCALE GENOMIC DNA]</scope>
    <source>
        <strain evidence="4 5">KSX58</strain>
    </source>
</reference>
<evidence type="ECO:0000256" key="2">
    <source>
        <dbReference type="SAM" id="MobiDB-lite"/>
    </source>
</evidence>
<feature type="compositionally biased region" description="Low complexity" evidence="2">
    <location>
        <begin position="740"/>
        <end position="752"/>
    </location>
</feature>
<dbReference type="PANTHER" id="PTHR45615:SF80">
    <property type="entry name" value="GRIP DOMAIN-CONTAINING PROTEIN"/>
    <property type="match status" value="1"/>
</dbReference>
<feature type="coiled-coil region" evidence="1">
    <location>
        <begin position="587"/>
        <end position="647"/>
    </location>
</feature>
<gene>
    <name evidence="4" type="ORF">TKK_009569</name>
</gene>
<keyword evidence="3" id="KW-0732">Signal</keyword>
<feature type="compositionally biased region" description="Low complexity" evidence="2">
    <location>
        <begin position="1234"/>
        <end position="1253"/>
    </location>
</feature>
<feature type="region of interest" description="Disordered" evidence="2">
    <location>
        <begin position="732"/>
        <end position="752"/>
    </location>
</feature>
<name>A0ABD2WUH6_9HYME</name>
<feature type="compositionally biased region" description="Basic and acidic residues" evidence="2">
    <location>
        <begin position="1407"/>
        <end position="1421"/>
    </location>
</feature>
<feature type="compositionally biased region" description="Low complexity" evidence="2">
    <location>
        <begin position="258"/>
        <end position="284"/>
    </location>
</feature>
<keyword evidence="5" id="KW-1185">Reference proteome</keyword>
<feature type="compositionally biased region" description="Polar residues" evidence="2">
    <location>
        <begin position="1426"/>
        <end position="1437"/>
    </location>
</feature>
<feature type="compositionally biased region" description="Basic and acidic residues" evidence="2">
    <location>
        <begin position="803"/>
        <end position="833"/>
    </location>
</feature>
<dbReference type="EMBL" id="JBJJXI010000071">
    <property type="protein sequence ID" value="KAL3396390.1"/>
    <property type="molecule type" value="Genomic_DNA"/>
</dbReference>
<evidence type="ECO:0000256" key="3">
    <source>
        <dbReference type="SAM" id="SignalP"/>
    </source>
</evidence>
<feature type="coiled-coil region" evidence="1">
    <location>
        <begin position="386"/>
        <end position="528"/>
    </location>
</feature>
<feature type="region of interest" description="Disordered" evidence="2">
    <location>
        <begin position="803"/>
        <end position="850"/>
    </location>
</feature>
<dbReference type="PANTHER" id="PTHR45615">
    <property type="entry name" value="MYOSIN HEAVY CHAIN, NON-MUSCLE"/>
    <property type="match status" value="1"/>
</dbReference>
<evidence type="ECO:0000256" key="1">
    <source>
        <dbReference type="SAM" id="Coils"/>
    </source>
</evidence>
<evidence type="ECO:0000313" key="5">
    <source>
        <dbReference type="Proteomes" id="UP001627154"/>
    </source>
</evidence>
<feature type="compositionally biased region" description="Basic and acidic residues" evidence="2">
    <location>
        <begin position="1216"/>
        <end position="1229"/>
    </location>
</feature>
<feature type="region of interest" description="Disordered" evidence="2">
    <location>
        <begin position="1084"/>
        <end position="1126"/>
    </location>
</feature>
<feature type="compositionally biased region" description="Basic and acidic residues" evidence="2">
    <location>
        <begin position="1195"/>
        <end position="1206"/>
    </location>
</feature>
<feature type="region of interest" description="Disordered" evidence="2">
    <location>
        <begin position="1407"/>
        <end position="1437"/>
    </location>
</feature>
<comment type="caution">
    <text evidence="4">The sequence shown here is derived from an EMBL/GenBank/DDBJ whole genome shotgun (WGS) entry which is preliminary data.</text>
</comment>
<evidence type="ECO:0000313" key="4">
    <source>
        <dbReference type="EMBL" id="KAL3396390.1"/>
    </source>
</evidence>